<dbReference type="AlphaFoldDB" id="A0A0E2D418"/>
<keyword evidence="3" id="KW-0804">Transcription</keyword>
<protein>
    <submittedName>
        <fullName evidence="6">Transcriptional regulator, TetR family</fullName>
    </submittedName>
</protein>
<evidence type="ECO:0000313" key="6">
    <source>
        <dbReference type="EMBL" id="EKR54624.1"/>
    </source>
</evidence>
<proteinExistence type="predicted"/>
<dbReference type="SUPFAM" id="SSF46689">
    <property type="entry name" value="Homeodomain-like"/>
    <property type="match status" value="1"/>
</dbReference>
<evidence type="ECO:0000256" key="3">
    <source>
        <dbReference type="ARBA" id="ARBA00023163"/>
    </source>
</evidence>
<dbReference type="PANTHER" id="PTHR47506">
    <property type="entry name" value="TRANSCRIPTIONAL REGULATORY PROTEIN"/>
    <property type="match status" value="1"/>
</dbReference>
<keyword evidence="2 4" id="KW-0238">DNA-binding</keyword>
<dbReference type="Pfam" id="PF00440">
    <property type="entry name" value="TetR_N"/>
    <property type="match status" value="1"/>
</dbReference>
<dbReference type="InterPro" id="IPR054156">
    <property type="entry name" value="YxaF_TetR_C"/>
</dbReference>
<comment type="caution">
    <text evidence="6">The sequence shown here is derived from an EMBL/GenBank/DDBJ whole genome shotgun (WGS) entry which is preliminary data.</text>
</comment>
<dbReference type="PANTHER" id="PTHR47506:SF3">
    <property type="entry name" value="HTH-TYPE TRANSCRIPTIONAL REGULATOR LMRA"/>
    <property type="match status" value="1"/>
</dbReference>
<evidence type="ECO:0000256" key="1">
    <source>
        <dbReference type="ARBA" id="ARBA00023015"/>
    </source>
</evidence>
<feature type="domain" description="HTH tetR-type" evidence="5">
    <location>
        <begin position="5"/>
        <end position="65"/>
    </location>
</feature>
<reference evidence="6 7" key="1">
    <citation type="submission" date="2012-10" db="EMBL/GenBank/DDBJ databases">
        <authorList>
            <person name="Harkins D.M."/>
            <person name="Durkin A.S."/>
            <person name="Brinkac L.M."/>
            <person name="Haft D.H."/>
            <person name="Selengut J.D."/>
            <person name="Sanka R."/>
            <person name="DePew J."/>
            <person name="Purushe J."/>
            <person name="Chanthongthip A."/>
            <person name="Lattana O."/>
            <person name="Phetsouvanh R."/>
            <person name="Newton P.N."/>
            <person name="Vinetz J.M."/>
            <person name="Sutton G.G."/>
            <person name="Nierman W.C."/>
            <person name="Fouts D.E."/>
        </authorList>
    </citation>
    <scope>NUCLEOTIDE SEQUENCE [LARGE SCALE GENOMIC DNA]</scope>
    <source>
        <strain evidence="6 7">UI 12758</strain>
    </source>
</reference>
<evidence type="ECO:0000313" key="7">
    <source>
        <dbReference type="Proteomes" id="UP000001340"/>
    </source>
</evidence>
<evidence type="ECO:0000256" key="2">
    <source>
        <dbReference type="ARBA" id="ARBA00023125"/>
    </source>
</evidence>
<keyword evidence="1" id="KW-0805">Transcription regulation</keyword>
<sequence length="197" mass="20822">MQKIAHTKQEMITAARKLIQAKGVASTGLMEIVAAAETSRGSIYHHFPGGKDELICLAIEEAAILAELGILRAGKKGKNAAEVIQKIASLFRQVPENSKWQVGCPVAATAIEGHSQSKIVRDAVANAFSRWSKAIEFTLSEAGLKPEDAKSIGIGIVAALEGGLLLARGLSSSKPYDTIIDLIIAGVATKDKNPPKK</sequence>
<name>A0A0E2D418_LEPIR</name>
<evidence type="ECO:0000259" key="5">
    <source>
        <dbReference type="PROSITE" id="PS50977"/>
    </source>
</evidence>
<gene>
    <name evidence="6" type="ORF">LEP1GSC105_1461</name>
</gene>
<dbReference type="Gene3D" id="1.10.357.10">
    <property type="entry name" value="Tetracycline Repressor, domain 2"/>
    <property type="match status" value="1"/>
</dbReference>
<dbReference type="GO" id="GO:0003677">
    <property type="term" value="F:DNA binding"/>
    <property type="evidence" value="ECO:0007669"/>
    <property type="project" value="UniProtKB-UniRule"/>
</dbReference>
<dbReference type="SUPFAM" id="SSF48498">
    <property type="entry name" value="Tetracyclin repressor-like, C-terminal domain"/>
    <property type="match status" value="1"/>
</dbReference>
<feature type="DNA-binding region" description="H-T-H motif" evidence="4">
    <location>
        <begin position="28"/>
        <end position="47"/>
    </location>
</feature>
<dbReference type="InterPro" id="IPR001647">
    <property type="entry name" value="HTH_TetR"/>
</dbReference>
<dbReference type="InterPro" id="IPR036271">
    <property type="entry name" value="Tet_transcr_reg_TetR-rel_C_sf"/>
</dbReference>
<dbReference type="PROSITE" id="PS50977">
    <property type="entry name" value="HTH_TETR_2"/>
    <property type="match status" value="1"/>
</dbReference>
<evidence type="ECO:0000256" key="4">
    <source>
        <dbReference type="PROSITE-ProRule" id="PRU00335"/>
    </source>
</evidence>
<accession>A0A0E2D418</accession>
<dbReference type="RefSeq" id="WP_001169126.1">
    <property type="nucleotide sequence ID" value="NZ_AHNR02000041.1"/>
</dbReference>
<dbReference type="Pfam" id="PF21993">
    <property type="entry name" value="TetR_C_13_2"/>
    <property type="match status" value="1"/>
</dbReference>
<organism evidence="6 7">
    <name type="scientific">Leptospira interrogans str. UI 12758</name>
    <dbReference type="NCBI Taxonomy" id="1049938"/>
    <lineage>
        <taxon>Bacteria</taxon>
        <taxon>Pseudomonadati</taxon>
        <taxon>Spirochaetota</taxon>
        <taxon>Spirochaetia</taxon>
        <taxon>Leptospirales</taxon>
        <taxon>Leptospiraceae</taxon>
        <taxon>Leptospira</taxon>
    </lineage>
</organism>
<dbReference type="EMBL" id="AHNR02000041">
    <property type="protein sequence ID" value="EKR54624.1"/>
    <property type="molecule type" value="Genomic_DNA"/>
</dbReference>
<dbReference type="InterPro" id="IPR009057">
    <property type="entry name" value="Homeodomain-like_sf"/>
</dbReference>
<dbReference type="Proteomes" id="UP000001340">
    <property type="component" value="Unassembled WGS sequence"/>
</dbReference>